<keyword evidence="7" id="KW-0460">Magnesium</keyword>
<protein>
    <recommendedName>
        <fullName evidence="7">UDP-N-acetylmuramoyl-L-alanyl-D-glutamate--2,6-diaminopimelate ligase</fullName>
        <ecNumber evidence="7">6.3.2.13</ecNumber>
    </recommendedName>
    <alternativeName>
        <fullName evidence="7">Meso-A2pm-adding enzyme</fullName>
    </alternativeName>
    <alternativeName>
        <fullName evidence="7">Meso-diaminopimelate-adding enzyme</fullName>
    </alternativeName>
    <alternativeName>
        <fullName evidence="7">UDP-MurNAc-L-Ala-D-Glu:meso-diaminopimelate ligase</fullName>
    </alternativeName>
    <alternativeName>
        <fullName evidence="7">UDP-MurNAc-tripeptide synthetase</fullName>
    </alternativeName>
    <alternativeName>
        <fullName evidence="7">UDP-N-acetylmuramyl-tripeptide synthetase</fullName>
    </alternativeName>
</protein>
<reference evidence="12 13" key="1">
    <citation type="submission" date="2020-02" db="EMBL/GenBank/DDBJ databases">
        <title>Nitrogenibacter mangrovi gen. nov., sp. nov. isolated from mangrove sediment, a denitrifying betaproteobacterium.</title>
        <authorList>
            <person name="Liao H."/>
            <person name="Tian Y."/>
        </authorList>
    </citation>
    <scope>NUCLEOTIDE SEQUENCE [LARGE SCALE GENOMIC DNA]</scope>
    <source>
        <strain evidence="12 13">M9-3-2</strain>
    </source>
</reference>
<feature type="modified residue" description="N6-carboxylysine" evidence="7">
    <location>
        <position position="219"/>
    </location>
</feature>
<dbReference type="Gene3D" id="3.40.1190.10">
    <property type="entry name" value="Mur-like, catalytic domain"/>
    <property type="match status" value="1"/>
</dbReference>
<keyword evidence="7" id="KW-0067">ATP-binding</keyword>
<dbReference type="GO" id="GO:0008765">
    <property type="term" value="F:UDP-N-acetylmuramoylalanyl-D-glutamate-2,6-diaminopimelate ligase activity"/>
    <property type="evidence" value="ECO:0007669"/>
    <property type="project" value="UniProtKB-UniRule"/>
</dbReference>
<evidence type="ECO:0000313" key="12">
    <source>
        <dbReference type="EMBL" id="QID17030.1"/>
    </source>
</evidence>
<dbReference type="Pfam" id="PF08245">
    <property type="entry name" value="Mur_ligase_M"/>
    <property type="match status" value="1"/>
</dbReference>
<comment type="subcellular location">
    <subcellularLocation>
        <location evidence="7 8">Cytoplasm</location>
    </subcellularLocation>
</comment>
<comment type="catalytic activity">
    <reaction evidence="7">
        <text>UDP-N-acetyl-alpha-D-muramoyl-L-alanyl-D-glutamate + meso-2,6-diaminopimelate + ATP = UDP-N-acetyl-alpha-D-muramoyl-L-alanyl-gamma-D-glutamyl-meso-2,6-diaminopimelate + ADP + phosphate + H(+)</text>
        <dbReference type="Rhea" id="RHEA:23676"/>
        <dbReference type="ChEBI" id="CHEBI:15378"/>
        <dbReference type="ChEBI" id="CHEBI:30616"/>
        <dbReference type="ChEBI" id="CHEBI:43474"/>
        <dbReference type="ChEBI" id="CHEBI:57791"/>
        <dbReference type="ChEBI" id="CHEBI:83900"/>
        <dbReference type="ChEBI" id="CHEBI:83905"/>
        <dbReference type="ChEBI" id="CHEBI:456216"/>
        <dbReference type="EC" id="6.3.2.13"/>
    </reaction>
</comment>
<dbReference type="Pfam" id="PF02875">
    <property type="entry name" value="Mur_ligase_C"/>
    <property type="match status" value="1"/>
</dbReference>
<evidence type="ECO:0000256" key="4">
    <source>
        <dbReference type="ARBA" id="ARBA00022984"/>
    </source>
</evidence>
<keyword evidence="6 7" id="KW-0961">Cell wall biogenesis/degradation</keyword>
<keyword evidence="2 7" id="KW-0132">Cell division</keyword>
<dbReference type="InterPro" id="IPR036615">
    <property type="entry name" value="Mur_ligase_C_dom_sf"/>
</dbReference>
<dbReference type="UniPathway" id="UPA00219"/>
<dbReference type="PANTHER" id="PTHR23135">
    <property type="entry name" value="MUR LIGASE FAMILY MEMBER"/>
    <property type="match status" value="1"/>
</dbReference>
<dbReference type="HAMAP" id="MF_00208">
    <property type="entry name" value="MurE"/>
    <property type="match status" value="1"/>
</dbReference>
<feature type="domain" description="Mur ligase central" evidence="11">
    <location>
        <begin position="108"/>
        <end position="316"/>
    </location>
</feature>
<dbReference type="Gene3D" id="3.40.1390.10">
    <property type="entry name" value="MurE/MurF, N-terminal domain"/>
    <property type="match status" value="1"/>
</dbReference>
<dbReference type="Proteomes" id="UP000501991">
    <property type="component" value="Chromosome"/>
</dbReference>
<name>A0A6C1B3Y7_9RHOO</name>
<dbReference type="GO" id="GO:0071555">
    <property type="term" value="P:cell wall organization"/>
    <property type="evidence" value="ECO:0007669"/>
    <property type="project" value="UniProtKB-KW"/>
</dbReference>
<feature type="binding site" evidence="7">
    <location>
        <position position="185"/>
    </location>
    <ligand>
        <name>UDP-N-acetyl-alpha-D-muramoyl-L-alanyl-D-glutamate</name>
        <dbReference type="ChEBI" id="CHEBI:83900"/>
    </ligand>
</feature>
<gene>
    <name evidence="7" type="primary">murE</name>
    <name evidence="12" type="ORF">G3580_04865</name>
</gene>
<keyword evidence="7" id="KW-0963">Cytoplasm</keyword>
<dbReference type="RefSeq" id="WP_173764197.1">
    <property type="nucleotide sequence ID" value="NZ_CP048836.1"/>
</dbReference>
<dbReference type="InterPro" id="IPR004101">
    <property type="entry name" value="Mur_ligase_C"/>
</dbReference>
<comment type="function">
    <text evidence="7">Catalyzes the addition of meso-diaminopimelic acid to the nucleotide precursor UDP-N-acetylmuramoyl-L-alanyl-D-glutamate (UMAG) in the biosynthesis of bacterial cell-wall peptidoglycan.</text>
</comment>
<dbReference type="GO" id="GO:0009252">
    <property type="term" value="P:peptidoglycan biosynthetic process"/>
    <property type="evidence" value="ECO:0007669"/>
    <property type="project" value="UniProtKB-UniRule"/>
</dbReference>
<dbReference type="EC" id="6.3.2.13" evidence="7"/>
<feature type="binding site" evidence="7">
    <location>
        <position position="391"/>
    </location>
    <ligand>
        <name>meso-2,6-diaminopimelate</name>
        <dbReference type="ChEBI" id="CHEBI:57791"/>
    </ligand>
</feature>
<dbReference type="GO" id="GO:0005737">
    <property type="term" value="C:cytoplasm"/>
    <property type="evidence" value="ECO:0007669"/>
    <property type="project" value="UniProtKB-SubCell"/>
</dbReference>
<dbReference type="EMBL" id="CP048836">
    <property type="protein sequence ID" value="QID17030.1"/>
    <property type="molecule type" value="Genomic_DNA"/>
</dbReference>
<evidence type="ECO:0000259" key="9">
    <source>
        <dbReference type="Pfam" id="PF01225"/>
    </source>
</evidence>
<dbReference type="SUPFAM" id="SSF53244">
    <property type="entry name" value="MurD-like peptide ligases, peptide-binding domain"/>
    <property type="match status" value="1"/>
</dbReference>
<sequence length="501" mass="52686">MTDAVADTLLAQLHDAGIQPTGVTADSRRVASGSLFLAYPGLTVDGRDFIDPAIRAGACAVIAETGVARPAQGWPVPVLEVPELRAHSGELADRIYGRPSERLWVAGVTGTNGKTTTSQWLAAALSASGTRCGVIGTLGSGFPGQLTQGTHTTPDAPAVHRELADLAAQGARAVAMEVSSIGLHQGRVNGVRFDLAIFTNLSRDHLDYHGDMETYAEAKADLFRMDIGHAVVNLDDGFGVELARRMVARGTPVIGYTLIATNVDAAPGAPTLVAEQMRTTASGIRFTAAWQGQRVPISVRLVANFNVSNLLAVMAALIVHGRSLEEAVRLCAGLQPPEGRMQIVGGVGEPLVLVDYAHTPDALEKVLEAARATARARSGALICIVGCGGDRDTGKRPLMGEVASRLSDVLWLTSDNPRSEAPERILDEMAAGAGAHAMRELDRAEAIRRAIDAAADDDVVVLAGKGHEDYQEIAGVRYPFSDVSHARDALRKRRTGSGGGA</sequence>
<evidence type="ECO:0000259" key="11">
    <source>
        <dbReference type="Pfam" id="PF08245"/>
    </source>
</evidence>
<dbReference type="GO" id="GO:0005524">
    <property type="term" value="F:ATP binding"/>
    <property type="evidence" value="ECO:0007669"/>
    <property type="project" value="UniProtKB-UniRule"/>
</dbReference>
<dbReference type="InterPro" id="IPR035911">
    <property type="entry name" value="MurE/MurF_N"/>
</dbReference>
<feature type="binding site" evidence="7">
    <location>
        <position position="27"/>
    </location>
    <ligand>
        <name>UDP-N-acetyl-alpha-D-muramoyl-L-alanyl-D-glutamate</name>
        <dbReference type="ChEBI" id="CHEBI:83900"/>
    </ligand>
</feature>
<feature type="binding site" evidence="7">
    <location>
        <position position="464"/>
    </location>
    <ligand>
        <name>meso-2,6-diaminopimelate</name>
        <dbReference type="ChEBI" id="CHEBI:57791"/>
    </ligand>
</feature>
<dbReference type="NCBIfam" id="NF001126">
    <property type="entry name" value="PRK00139.1-4"/>
    <property type="match status" value="1"/>
</dbReference>
<dbReference type="GO" id="GO:0051301">
    <property type="term" value="P:cell division"/>
    <property type="evidence" value="ECO:0007669"/>
    <property type="project" value="UniProtKB-KW"/>
</dbReference>
<accession>A0A6C1B3Y7</accession>
<organism evidence="12 13">
    <name type="scientific">Nitrogeniibacter mangrovi</name>
    <dbReference type="NCBI Taxonomy" id="2016596"/>
    <lineage>
        <taxon>Bacteria</taxon>
        <taxon>Pseudomonadati</taxon>
        <taxon>Pseudomonadota</taxon>
        <taxon>Betaproteobacteria</taxon>
        <taxon>Rhodocyclales</taxon>
        <taxon>Zoogloeaceae</taxon>
        <taxon>Nitrogeniibacter</taxon>
    </lineage>
</organism>
<evidence type="ECO:0000256" key="5">
    <source>
        <dbReference type="ARBA" id="ARBA00023306"/>
    </source>
</evidence>
<dbReference type="NCBIfam" id="TIGR01085">
    <property type="entry name" value="murE"/>
    <property type="match status" value="1"/>
</dbReference>
<dbReference type="GO" id="GO:0000287">
    <property type="term" value="F:magnesium ion binding"/>
    <property type="evidence" value="ECO:0007669"/>
    <property type="project" value="UniProtKB-UniRule"/>
</dbReference>
<dbReference type="InterPro" id="IPR036565">
    <property type="entry name" value="Mur-like_cat_sf"/>
</dbReference>
<comment type="pathway">
    <text evidence="7 8">Cell wall biogenesis; peptidoglycan biosynthesis.</text>
</comment>
<dbReference type="AlphaFoldDB" id="A0A6C1B3Y7"/>
<feature type="binding site" evidence="7">
    <location>
        <position position="179"/>
    </location>
    <ligand>
        <name>UDP-N-acetyl-alpha-D-muramoyl-L-alanyl-D-glutamate</name>
        <dbReference type="ChEBI" id="CHEBI:83900"/>
    </ligand>
</feature>
<feature type="binding site" evidence="7">
    <location>
        <position position="468"/>
    </location>
    <ligand>
        <name>meso-2,6-diaminopimelate</name>
        <dbReference type="ChEBI" id="CHEBI:57791"/>
    </ligand>
</feature>
<comment type="PTM">
    <text evidence="7">Carboxylation is probably crucial for Mg(2+) binding and, consequently, for the gamma-phosphate positioning of ATP.</text>
</comment>
<keyword evidence="13" id="KW-1185">Reference proteome</keyword>
<dbReference type="PANTHER" id="PTHR23135:SF4">
    <property type="entry name" value="UDP-N-ACETYLMURAMOYL-L-ALANYL-D-GLUTAMATE--2,6-DIAMINOPIMELATE LIGASE MURE HOMOLOG, CHLOROPLASTIC"/>
    <property type="match status" value="1"/>
</dbReference>
<dbReference type="NCBIfam" id="NF001124">
    <property type="entry name" value="PRK00139.1-2"/>
    <property type="match status" value="1"/>
</dbReference>
<keyword evidence="7 12" id="KW-0436">Ligase</keyword>
<evidence type="ECO:0000313" key="13">
    <source>
        <dbReference type="Proteomes" id="UP000501991"/>
    </source>
</evidence>
<comment type="similarity">
    <text evidence="1 7">Belongs to the MurCDEF family. MurE subfamily.</text>
</comment>
<dbReference type="InterPro" id="IPR005761">
    <property type="entry name" value="UDP-N-AcMur-Glu-dNH2Pim_ligase"/>
</dbReference>
<dbReference type="GO" id="GO:0008360">
    <property type="term" value="P:regulation of cell shape"/>
    <property type="evidence" value="ECO:0007669"/>
    <property type="project" value="UniProtKB-KW"/>
</dbReference>
<keyword evidence="5 7" id="KW-0131">Cell cycle</keyword>
<evidence type="ECO:0000256" key="7">
    <source>
        <dbReference type="HAMAP-Rule" id="MF_00208"/>
    </source>
</evidence>
<comment type="cofactor">
    <cofactor evidence="7">
        <name>Mg(2+)</name>
        <dbReference type="ChEBI" id="CHEBI:18420"/>
    </cofactor>
</comment>
<evidence type="ECO:0000256" key="2">
    <source>
        <dbReference type="ARBA" id="ARBA00022618"/>
    </source>
</evidence>
<feature type="binding site" evidence="7">
    <location>
        <begin position="110"/>
        <end position="116"/>
    </location>
    <ligand>
        <name>ATP</name>
        <dbReference type="ChEBI" id="CHEBI:30616"/>
    </ligand>
</feature>
<evidence type="ECO:0000256" key="1">
    <source>
        <dbReference type="ARBA" id="ARBA00005898"/>
    </source>
</evidence>
<feature type="domain" description="Mur ligase N-terminal catalytic" evidence="9">
    <location>
        <begin position="21"/>
        <end position="94"/>
    </location>
</feature>
<feature type="domain" description="Mur ligase C-terminal" evidence="10">
    <location>
        <begin position="339"/>
        <end position="466"/>
    </location>
</feature>
<comment type="caution">
    <text evidence="7">Lacks conserved residue(s) required for the propagation of feature annotation.</text>
</comment>
<dbReference type="InterPro" id="IPR013221">
    <property type="entry name" value="Mur_ligase_cen"/>
</dbReference>
<keyword evidence="4 7" id="KW-0573">Peptidoglycan synthesis</keyword>
<evidence type="ECO:0000256" key="8">
    <source>
        <dbReference type="RuleBase" id="RU004135"/>
    </source>
</evidence>
<evidence type="ECO:0000256" key="6">
    <source>
        <dbReference type="ARBA" id="ARBA00023316"/>
    </source>
</evidence>
<feature type="binding site" evidence="7">
    <location>
        <begin position="152"/>
        <end position="153"/>
    </location>
    <ligand>
        <name>UDP-N-acetyl-alpha-D-muramoyl-L-alanyl-D-glutamate</name>
        <dbReference type="ChEBI" id="CHEBI:83900"/>
    </ligand>
</feature>
<evidence type="ECO:0000256" key="3">
    <source>
        <dbReference type="ARBA" id="ARBA00022960"/>
    </source>
</evidence>
<dbReference type="SUPFAM" id="SSF53623">
    <property type="entry name" value="MurD-like peptide ligases, catalytic domain"/>
    <property type="match status" value="1"/>
</dbReference>
<dbReference type="KEGG" id="azq:G3580_04865"/>
<feature type="short sequence motif" description="Meso-diaminopimelate recognition motif" evidence="7">
    <location>
        <begin position="415"/>
        <end position="418"/>
    </location>
</feature>
<dbReference type="Gene3D" id="3.90.190.20">
    <property type="entry name" value="Mur ligase, C-terminal domain"/>
    <property type="match status" value="1"/>
</dbReference>
<feature type="binding site" evidence="7">
    <location>
        <begin position="415"/>
        <end position="418"/>
    </location>
    <ligand>
        <name>meso-2,6-diaminopimelate</name>
        <dbReference type="ChEBI" id="CHEBI:57791"/>
    </ligand>
</feature>
<evidence type="ECO:0000259" key="10">
    <source>
        <dbReference type="Pfam" id="PF02875"/>
    </source>
</evidence>
<keyword evidence="7" id="KW-0547">Nucleotide-binding</keyword>
<dbReference type="SUPFAM" id="SSF63418">
    <property type="entry name" value="MurE/MurF N-terminal domain"/>
    <property type="match status" value="1"/>
</dbReference>
<keyword evidence="3 7" id="KW-0133">Cell shape</keyword>
<dbReference type="Pfam" id="PF01225">
    <property type="entry name" value="Mur_ligase"/>
    <property type="match status" value="1"/>
</dbReference>
<dbReference type="InterPro" id="IPR000713">
    <property type="entry name" value="Mur_ligase_N"/>
</dbReference>
<proteinExistence type="inferred from homology"/>
<feature type="binding site" evidence="7">
    <location>
        <position position="187"/>
    </location>
    <ligand>
        <name>UDP-N-acetyl-alpha-D-muramoyl-L-alanyl-D-glutamate</name>
        <dbReference type="ChEBI" id="CHEBI:83900"/>
    </ligand>
</feature>